<accession>A0A6G1HT82</accession>
<dbReference type="AlphaFoldDB" id="A0A6G1HT82"/>
<name>A0A6G1HT82_9PEZI</name>
<feature type="region of interest" description="Disordered" evidence="1">
    <location>
        <begin position="21"/>
        <end position="50"/>
    </location>
</feature>
<dbReference type="Proteomes" id="UP000799640">
    <property type="component" value="Unassembled WGS sequence"/>
</dbReference>
<evidence type="ECO:0000256" key="1">
    <source>
        <dbReference type="SAM" id="MobiDB-lite"/>
    </source>
</evidence>
<evidence type="ECO:0000313" key="2">
    <source>
        <dbReference type="EMBL" id="KAF2399212.1"/>
    </source>
</evidence>
<proteinExistence type="predicted"/>
<reference evidence="2" key="1">
    <citation type="journal article" date="2020" name="Stud. Mycol.">
        <title>101 Dothideomycetes genomes: a test case for predicting lifestyles and emergence of pathogens.</title>
        <authorList>
            <person name="Haridas S."/>
            <person name="Albert R."/>
            <person name="Binder M."/>
            <person name="Bloem J."/>
            <person name="Labutti K."/>
            <person name="Salamov A."/>
            <person name="Andreopoulos B."/>
            <person name="Baker S."/>
            <person name="Barry K."/>
            <person name="Bills G."/>
            <person name="Bluhm B."/>
            <person name="Cannon C."/>
            <person name="Castanera R."/>
            <person name="Culley D."/>
            <person name="Daum C."/>
            <person name="Ezra D."/>
            <person name="Gonzalez J."/>
            <person name="Henrissat B."/>
            <person name="Kuo A."/>
            <person name="Liang C."/>
            <person name="Lipzen A."/>
            <person name="Lutzoni F."/>
            <person name="Magnuson J."/>
            <person name="Mondo S."/>
            <person name="Nolan M."/>
            <person name="Ohm R."/>
            <person name="Pangilinan J."/>
            <person name="Park H.-J."/>
            <person name="Ramirez L."/>
            <person name="Alfaro M."/>
            <person name="Sun H."/>
            <person name="Tritt A."/>
            <person name="Yoshinaga Y."/>
            <person name="Zwiers L.-H."/>
            <person name="Turgeon B."/>
            <person name="Goodwin S."/>
            <person name="Spatafora J."/>
            <person name="Crous P."/>
            <person name="Grigoriev I."/>
        </authorList>
    </citation>
    <scope>NUCLEOTIDE SEQUENCE</scope>
    <source>
        <strain evidence="2">CBS 262.69</strain>
    </source>
</reference>
<keyword evidence="3" id="KW-1185">Reference proteome</keyword>
<evidence type="ECO:0000313" key="3">
    <source>
        <dbReference type="Proteomes" id="UP000799640"/>
    </source>
</evidence>
<protein>
    <submittedName>
        <fullName evidence="2">Uncharacterized protein</fullName>
    </submittedName>
</protein>
<sequence length="68" mass="7606">MRGEVVQRVIVHRSISCAQSSRKRLKEEGMGRRHTRSRCDGGHTKSNHLPSRSQRLVVCVAVPGVLQS</sequence>
<gene>
    <name evidence="2" type="ORF">EJ06DRAFT_76604</name>
</gene>
<dbReference type="EMBL" id="ML996698">
    <property type="protein sequence ID" value="KAF2399212.1"/>
    <property type="molecule type" value="Genomic_DNA"/>
</dbReference>
<feature type="compositionally biased region" description="Basic and acidic residues" evidence="1">
    <location>
        <begin position="25"/>
        <end position="43"/>
    </location>
</feature>
<organism evidence="2 3">
    <name type="scientific">Trichodelitschia bisporula</name>
    <dbReference type="NCBI Taxonomy" id="703511"/>
    <lineage>
        <taxon>Eukaryota</taxon>
        <taxon>Fungi</taxon>
        <taxon>Dikarya</taxon>
        <taxon>Ascomycota</taxon>
        <taxon>Pezizomycotina</taxon>
        <taxon>Dothideomycetes</taxon>
        <taxon>Dothideomycetes incertae sedis</taxon>
        <taxon>Phaeotrichales</taxon>
        <taxon>Phaeotrichaceae</taxon>
        <taxon>Trichodelitschia</taxon>
    </lineage>
</organism>